<comment type="caution">
    <text evidence="9">The sequence shown here is derived from an EMBL/GenBank/DDBJ whole genome shotgun (WGS) entry which is preliminary data.</text>
</comment>
<feature type="transmembrane region" description="Helical" evidence="8">
    <location>
        <begin position="179"/>
        <end position="198"/>
    </location>
</feature>
<organism evidence="9 10">
    <name type="scientific">Alteraurantiacibacter buctensis</name>
    <dbReference type="NCBI Taxonomy" id="1503981"/>
    <lineage>
        <taxon>Bacteria</taxon>
        <taxon>Pseudomonadati</taxon>
        <taxon>Pseudomonadota</taxon>
        <taxon>Alphaproteobacteria</taxon>
        <taxon>Sphingomonadales</taxon>
        <taxon>Erythrobacteraceae</taxon>
        <taxon>Alteraurantiacibacter</taxon>
    </lineage>
</organism>
<dbReference type="PANTHER" id="PTHR43829:SF9">
    <property type="entry name" value="AQUAPORIN-9"/>
    <property type="match status" value="1"/>
</dbReference>
<reference evidence="9 10" key="1">
    <citation type="submission" date="2019-12" db="EMBL/GenBank/DDBJ databases">
        <title>Genomic-based taxomic classification of the family Erythrobacteraceae.</title>
        <authorList>
            <person name="Xu L."/>
        </authorList>
    </citation>
    <scope>NUCLEOTIDE SEQUENCE [LARGE SCALE GENOMIC DNA]</scope>
    <source>
        <strain evidence="9 10">M0322</strain>
    </source>
</reference>
<evidence type="ECO:0000256" key="3">
    <source>
        <dbReference type="ARBA" id="ARBA00022448"/>
    </source>
</evidence>
<feature type="transmembrane region" description="Helical" evidence="8">
    <location>
        <begin position="232"/>
        <end position="255"/>
    </location>
</feature>
<dbReference type="RefSeq" id="WP_160770906.1">
    <property type="nucleotide sequence ID" value="NZ_WTYV01000002.1"/>
</dbReference>
<comment type="similarity">
    <text evidence="2 7">Belongs to the MIP/aquaporin (TC 1.A.8) family.</text>
</comment>
<evidence type="ECO:0000256" key="5">
    <source>
        <dbReference type="ARBA" id="ARBA00022989"/>
    </source>
</evidence>
<feature type="transmembrane region" description="Helical" evidence="8">
    <location>
        <begin position="41"/>
        <end position="68"/>
    </location>
</feature>
<dbReference type="OrthoDB" id="9807293at2"/>
<proteinExistence type="inferred from homology"/>
<dbReference type="InterPro" id="IPR050363">
    <property type="entry name" value="MIP/Aquaporin"/>
</dbReference>
<protein>
    <submittedName>
        <fullName evidence="9">MIP family channel protein</fullName>
    </submittedName>
</protein>
<sequence length="277" mass="29544">MTQKKRDLGELIAEFIAVLIIITVGNSAAAMYVLYDPSPYATSYFGVCIVWGLAVTLAICVTGAVSGTHANPAVTLALALFRGFPARKIVPYWVAQVLGGIAGAALVLQMFGPVIDTYTLAEGVSRADGGAAGVFFTHPGEHMTPLRAFVNEIILTAILLLGIFAITEKYNTMAPQANSGALMIGLLVAMIGGAAGHLEAWPLNPARDLGPRIFAYFAGWGEAAFPAPMNYWWVPIAGPLCGGVVGAALYQYLIYPFLPERERAMYEQELAEEQSRA</sequence>
<comment type="subcellular location">
    <subcellularLocation>
        <location evidence="1">Membrane</location>
        <topology evidence="1">Multi-pass membrane protein</topology>
    </subcellularLocation>
</comment>
<feature type="transmembrane region" description="Helical" evidence="8">
    <location>
        <begin position="148"/>
        <end position="167"/>
    </location>
</feature>
<dbReference type="InterPro" id="IPR023271">
    <property type="entry name" value="Aquaporin-like"/>
</dbReference>
<evidence type="ECO:0000313" key="10">
    <source>
        <dbReference type="Proteomes" id="UP000466966"/>
    </source>
</evidence>
<keyword evidence="3 7" id="KW-0813">Transport</keyword>
<dbReference type="PRINTS" id="PR00783">
    <property type="entry name" value="MINTRINSICP"/>
</dbReference>
<dbReference type="CDD" id="cd00333">
    <property type="entry name" value="MIP"/>
    <property type="match status" value="1"/>
</dbReference>
<dbReference type="AlphaFoldDB" id="A0A844YTR1"/>
<dbReference type="PROSITE" id="PS00221">
    <property type="entry name" value="MIP"/>
    <property type="match status" value="1"/>
</dbReference>
<dbReference type="InterPro" id="IPR022357">
    <property type="entry name" value="MIP_CS"/>
</dbReference>
<gene>
    <name evidence="9" type="ORF">GRI99_04720</name>
</gene>
<evidence type="ECO:0000256" key="6">
    <source>
        <dbReference type="ARBA" id="ARBA00023136"/>
    </source>
</evidence>
<dbReference type="Pfam" id="PF00230">
    <property type="entry name" value="MIP"/>
    <property type="match status" value="1"/>
</dbReference>
<dbReference type="GO" id="GO:0015254">
    <property type="term" value="F:glycerol channel activity"/>
    <property type="evidence" value="ECO:0007669"/>
    <property type="project" value="TreeGrafter"/>
</dbReference>
<keyword evidence="5 8" id="KW-1133">Transmembrane helix</keyword>
<dbReference type="NCBIfam" id="TIGR00861">
    <property type="entry name" value="MIP"/>
    <property type="match status" value="1"/>
</dbReference>
<keyword evidence="4 7" id="KW-0812">Transmembrane</keyword>
<evidence type="ECO:0000256" key="1">
    <source>
        <dbReference type="ARBA" id="ARBA00004141"/>
    </source>
</evidence>
<feature type="transmembrane region" description="Helical" evidence="8">
    <location>
        <begin position="12"/>
        <end position="35"/>
    </location>
</feature>
<dbReference type="Gene3D" id="1.20.1080.10">
    <property type="entry name" value="Glycerol uptake facilitator protein"/>
    <property type="match status" value="1"/>
</dbReference>
<evidence type="ECO:0000256" key="2">
    <source>
        <dbReference type="ARBA" id="ARBA00006175"/>
    </source>
</evidence>
<feature type="transmembrane region" description="Helical" evidence="8">
    <location>
        <begin position="89"/>
        <end position="111"/>
    </location>
</feature>
<accession>A0A844YTR1</accession>
<keyword evidence="10" id="KW-1185">Reference proteome</keyword>
<keyword evidence="6 8" id="KW-0472">Membrane</keyword>
<dbReference type="InterPro" id="IPR000425">
    <property type="entry name" value="MIP"/>
</dbReference>
<evidence type="ECO:0000256" key="7">
    <source>
        <dbReference type="RuleBase" id="RU000477"/>
    </source>
</evidence>
<evidence type="ECO:0000313" key="9">
    <source>
        <dbReference type="EMBL" id="MXO70939.1"/>
    </source>
</evidence>
<dbReference type="Proteomes" id="UP000466966">
    <property type="component" value="Unassembled WGS sequence"/>
</dbReference>
<dbReference type="GO" id="GO:0005886">
    <property type="term" value="C:plasma membrane"/>
    <property type="evidence" value="ECO:0007669"/>
    <property type="project" value="TreeGrafter"/>
</dbReference>
<evidence type="ECO:0000256" key="4">
    <source>
        <dbReference type="ARBA" id="ARBA00022692"/>
    </source>
</evidence>
<name>A0A844YTR1_9SPHN</name>
<dbReference type="EMBL" id="WTYV01000002">
    <property type="protein sequence ID" value="MXO70939.1"/>
    <property type="molecule type" value="Genomic_DNA"/>
</dbReference>
<evidence type="ECO:0000256" key="8">
    <source>
        <dbReference type="SAM" id="Phobius"/>
    </source>
</evidence>
<dbReference type="PANTHER" id="PTHR43829">
    <property type="entry name" value="AQUAPORIN OR AQUAGLYCEROPORIN RELATED"/>
    <property type="match status" value="1"/>
</dbReference>
<dbReference type="SUPFAM" id="SSF81338">
    <property type="entry name" value="Aquaporin-like"/>
    <property type="match status" value="1"/>
</dbReference>